<name>A0A0S6VZD8_9BACT</name>
<proteinExistence type="predicted"/>
<reference evidence="1" key="1">
    <citation type="journal article" date="2015" name="PeerJ">
        <title>First genomic representation of candidate bacterial phylum KSB3 points to enhanced environmental sensing as a trigger of wastewater bulking.</title>
        <authorList>
            <person name="Sekiguchi Y."/>
            <person name="Ohashi A."/>
            <person name="Parks D.H."/>
            <person name="Yamauchi T."/>
            <person name="Tyson G.W."/>
            <person name="Hugenholtz P."/>
        </authorList>
    </citation>
    <scope>NUCLEOTIDE SEQUENCE [LARGE SCALE GENOMIC DNA]</scope>
</reference>
<keyword evidence="2" id="KW-1185">Reference proteome</keyword>
<dbReference type="EMBL" id="DF820456">
    <property type="protein sequence ID" value="GAK50542.1"/>
    <property type="molecule type" value="Genomic_DNA"/>
</dbReference>
<dbReference type="HOGENOM" id="CLU_151934_0_0_0"/>
<organism evidence="1">
    <name type="scientific">Candidatus Moduliflexus flocculans</name>
    <dbReference type="NCBI Taxonomy" id="1499966"/>
    <lineage>
        <taxon>Bacteria</taxon>
        <taxon>Candidatus Moduliflexota</taxon>
        <taxon>Candidatus Moduliflexia</taxon>
        <taxon>Candidatus Moduliflexales</taxon>
        <taxon>Candidatus Moduliflexaceae</taxon>
    </lineage>
</organism>
<protein>
    <submittedName>
        <fullName evidence="1">Uncharacterized protein</fullName>
    </submittedName>
</protein>
<sequence length="130" mass="14421">METIGANQYYSVEIDQGLNRLYLTGKGFWKDVNIAQNFLAHVKQGVQRLLPGYSVLADLHEFKTPPPEVAEFIIESQRITSETIGKSAQVVGKNAAIEMPMNRYASTSGIKPRNRSFATRAEAEAYLDAA</sequence>
<accession>A0A0S6VZD8</accession>
<dbReference type="AlphaFoldDB" id="A0A0S6VZD8"/>
<evidence type="ECO:0000313" key="1">
    <source>
        <dbReference type="EMBL" id="GAK50542.1"/>
    </source>
</evidence>
<dbReference type="STRING" id="1499966.U14_01773"/>
<dbReference type="Proteomes" id="UP000030700">
    <property type="component" value="Unassembled WGS sequence"/>
</dbReference>
<gene>
    <name evidence="1" type="ORF">U14_01773</name>
</gene>
<evidence type="ECO:0000313" key="2">
    <source>
        <dbReference type="Proteomes" id="UP000030700"/>
    </source>
</evidence>